<dbReference type="InterPro" id="IPR002181">
    <property type="entry name" value="Fibrinogen_a/b/g_C_dom"/>
</dbReference>
<evidence type="ECO:0000259" key="2">
    <source>
        <dbReference type="PROSITE" id="PS51406"/>
    </source>
</evidence>
<dbReference type="FunFam" id="3.90.215.10:FF:000001">
    <property type="entry name" value="Tenascin isoform 1"/>
    <property type="match status" value="1"/>
</dbReference>
<dbReference type="PANTHER" id="PTHR19143:SF464">
    <property type="entry name" value="FICOLIN-LIKE ISOFORM X1"/>
    <property type="match status" value="1"/>
</dbReference>
<organism evidence="3 4">
    <name type="scientific">Pyxicephalus adspersus</name>
    <name type="common">African bullfrog</name>
    <dbReference type="NCBI Taxonomy" id="30357"/>
    <lineage>
        <taxon>Eukaryota</taxon>
        <taxon>Metazoa</taxon>
        <taxon>Chordata</taxon>
        <taxon>Craniata</taxon>
        <taxon>Vertebrata</taxon>
        <taxon>Euteleostomi</taxon>
        <taxon>Amphibia</taxon>
        <taxon>Batrachia</taxon>
        <taxon>Anura</taxon>
        <taxon>Neobatrachia</taxon>
        <taxon>Ranoidea</taxon>
        <taxon>Pyxicephalidae</taxon>
        <taxon>Pyxicephalinae</taxon>
        <taxon>Pyxicephalus</taxon>
    </lineage>
</organism>
<dbReference type="Pfam" id="PF00147">
    <property type="entry name" value="Fibrinogen_C"/>
    <property type="match status" value="1"/>
</dbReference>
<feature type="domain" description="Fibrinogen C-terminal" evidence="2">
    <location>
        <begin position="9"/>
        <end position="226"/>
    </location>
</feature>
<dbReference type="Gene3D" id="3.90.215.10">
    <property type="entry name" value="Gamma Fibrinogen, chain A, domain 1"/>
    <property type="match status" value="1"/>
</dbReference>
<dbReference type="InterPro" id="IPR050373">
    <property type="entry name" value="Fibrinogen_C-term_domain"/>
</dbReference>
<reference evidence="3" key="1">
    <citation type="thesis" date="2020" institute="ProQuest LLC" country="789 East Eisenhower Parkway, Ann Arbor, MI, USA">
        <title>Comparative Genomics and Chromosome Evolution.</title>
        <authorList>
            <person name="Mudd A.B."/>
        </authorList>
    </citation>
    <scope>NUCLEOTIDE SEQUENCE</scope>
    <source>
        <strain evidence="3">1538</strain>
        <tissue evidence="3">Blood</tissue>
    </source>
</reference>
<dbReference type="SMART" id="SM00186">
    <property type="entry name" value="FBG"/>
    <property type="match status" value="1"/>
</dbReference>
<dbReference type="GO" id="GO:0005615">
    <property type="term" value="C:extracellular space"/>
    <property type="evidence" value="ECO:0007669"/>
    <property type="project" value="TreeGrafter"/>
</dbReference>
<dbReference type="InterPro" id="IPR014716">
    <property type="entry name" value="Fibrinogen_a/b/g_C_1"/>
</dbReference>
<dbReference type="SUPFAM" id="SSF56496">
    <property type="entry name" value="Fibrinogen C-terminal domain-like"/>
    <property type="match status" value="1"/>
</dbReference>
<dbReference type="EMBL" id="DYDO01000013">
    <property type="protein sequence ID" value="DBA14282.1"/>
    <property type="molecule type" value="Genomic_DNA"/>
</dbReference>
<dbReference type="GO" id="GO:0003823">
    <property type="term" value="F:antigen binding"/>
    <property type="evidence" value="ECO:0007669"/>
    <property type="project" value="TreeGrafter"/>
</dbReference>
<evidence type="ECO:0000256" key="1">
    <source>
        <dbReference type="ARBA" id="ARBA00023157"/>
    </source>
</evidence>
<protein>
    <recommendedName>
        <fullName evidence="2">Fibrinogen C-terminal domain-containing protein</fullName>
    </recommendedName>
</protein>
<proteinExistence type="predicted"/>
<gene>
    <name evidence="3" type="ORF">GDO54_005276</name>
</gene>
<dbReference type="AlphaFoldDB" id="A0AAV2ZQT5"/>
<dbReference type="PANTHER" id="PTHR19143">
    <property type="entry name" value="FIBRINOGEN/TENASCIN/ANGIOPOEITIN"/>
    <property type="match status" value="1"/>
</dbReference>
<dbReference type="InterPro" id="IPR036056">
    <property type="entry name" value="Fibrinogen-like_C"/>
</dbReference>
<dbReference type="CDD" id="cd00087">
    <property type="entry name" value="FReD"/>
    <property type="match status" value="1"/>
</dbReference>
<evidence type="ECO:0000313" key="4">
    <source>
        <dbReference type="Proteomes" id="UP001181693"/>
    </source>
</evidence>
<keyword evidence="4" id="KW-1185">Reference proteome</keyword>
<dbReference type="GO" id="GO:0005102">
    <property type="term" value="F:signaling receptor binding"/>
    <property type="evidence" value="ECO:0007669"/>
    <property type="project" value="TreeGrafter"/>
</dbReference>
<comment type="caution">
    <text evidence="3">The sequence shown here is derived from an EMBL/GenBank/DDBJ whole genome shotgun (WGS) entry which is preliminary data.</text>
</comment>
<dbReference type="NCBIfam" id="NF040941">
    <property type="entry name" value="GGGWT_bact"/>
    <property type="match status" value="1"/>
</dbReference>
<dbReference type="PROSITE" id="PS51406">
    <property type="entry name" value="FIBRINOGEN_C_2"/>
    <property type="match status" value="1"/>
</dbReference>
<sequence length="229" mass="26360">MYMKNVVNSVCFAGPRNCKDLMDLGLTLTGWYYIYPDGSPLRVMCDMETDGGGWIVFQRRWDGSVDFFRDWESYKNGFGNQWSEFWLGNEHIHTLTAKGNFQLRVDLADFDNNHTYATYDGFSLGGEAEDYTLHLKQYIEGTAGDSLSYHNKQKFSTKDKDSRGSDKVNCAILYSAAWWHKACYDSSLNGLYLQGRHNQNGGVVWAAFRGPKYSLKFSEMKFRPVEEED</sequence>
<name>A0AAV2ZQT5_PYXAD</name>
<accession>A0AAV2ZQT5</accession>
<dbReference type="GO" id="GO:0001867">
    <property type="term" value="P:complement activation, lectin pathway"/>
    <property type="evidence" value="ECO:0007669"/>
    <property type="project" value="TreeGrafter"/>
</dbReference>
<evidence type="ECO:0000313" key="3">
    <source>
        <dbReference type="EMBL" id="DBA14282.1"/>
    </source>
</evidence>
<dbReference type="Proteomes" id="UP001181693">
    <property type="component" value="Unassembled WGS sequence"/>
</dbReference>
<keyword evidence="1" id="KW-1015">Disulfide bond</keyword>
<dbReference type="GO" id="GO:0097367">
    <property type="term" value="F:carbohydrate derivative binding"/>
    <property type="evidence" value="ECO:0007669"/>
    <property type="project" value="TreeGrafter"/>
</dbReference>